<accession>A0A3B9KZR2</accession>
<name>A0A3B9KZR2_9PROT</name>
<dbReference type="InterPro" id="IPR004752">
    <property type="entry name" value="AmpG_permease/AT-1"/>
</dbReference>
<dbReference type="Proteomes" id="UP000259173">
    <property type="component" value="Unassembled WGS sequence"/>
</dbReference>
<evidence type="ECO:0008006" key="9">
    <source>
        <dbReference type="Google" id="ProtNLM"/>
    </source>
</evidence>
<gene>
    <name evidence="7" type="ORF">DCG65_05710</name>
</gene>
<evidence type="ECO:0000256" key="4">
    <source>
        <dbReference type="ARBA" id="ARBA00022989"/>
    </source>
</evidence>
<dbReference type="EMBL" id="DMBR01000173">
    <property type="protein sequence ID" value="HAE94034.1"/>
    <property type="molecule type" value="Genomic_DNA"/>
</dbReference>
<evidence type="ECO:0000256" key="3">
    <source>
        <dbReference type="ARBA" id="ARBA00022692"/>
    </source>
</evidence>
<evidence type="ECO:0000313" key="7">
    <source>
        <dbReference type="EMBL" id="HAE94034.1"/>
    </source>
</evidence>
<keyword evidence="4 6" id="KW-1133">Transmembrane helix</keyword>
<feature type="transmembrane region" description="Helical" evidence="6">
    <location>
        <begin position="22"/>
        <end position="51"/>
    </location>
</feature>
<evidence type="ECO:0000256" key="6">
    <source>
        <dbReference type="SAM" id="Phobius"/>
    </source>
</evidence>
<dbReference type="InterPro" id="IPR036259">
    <property type="entry name" value="MFS_trans_sf"/>
</dbReference>
<dbReference type="GO" id="GO:0016020">
    <property type="term" value="C:membrane"/>
    <property type="evidence" value="ECO:0007669"/>
    <property type="project" value="UniProtKB-SubCell"/>
</dbReference>
<comment type="caution">
    <text evidence="7">The sequence shown here is derived from an EMBL/GenBank/DDBJ whole genome shotgun (WGS) entry which is preliminary data.</text>
</comment>
<dbReference type="PANTHER" id="PTHR12778:SF10">
    <property type="entry name" value="MAJOR FACILITATOR SUPERFAMILY DOMAIN-CONTAINING PROTEIN 3"/>
    <property type="match status" value="1"/>
</dbReference>
<evidence type="ECO:0000256" key="2">
    <source>
        <dbReference type="ARBA" id="ARBA00022448"/>
    </source>
</evidence>
<feature type="transmembrane region" description="Helical" evidence="6">
    <location>
        <begin position="72"/>
        <end position="92"/>
    </location>
</feature>
<keyword evidence="3 6" id="KW-0812">Transmembrane</keyword>
<feature type="transmembrane region" description="Helical" evidence="6">
    <location>
        <begin position="198"/>
        <end position="216"/>
    </location>
</feature>
<feature type="transmembrane region" description="Helical" evidence="6">
    <location>
        <begin position="98"/>
        <end position="117"/>
    </location>
</feature>
<evidence type="ECO:0000313" key="8">
    <source>
        <dbReference type="Proteomes" id="UP000259173"/>
    </source>
</evidence>
<reference evidence="7 8" key="1">
    <citation type="journal article" date="2018" name="Nat. Biotechnol.">
        <title>A standardized bacterial taxonomy based on genome phylogeny substantially revises the tree of life.</title>
        <authorList>
            <person name="Parks D.H."/>
            <person name="Chuvochina M."/>
            <person name="Waite D.W."/>
            <person name="Rinke C."/>
            <person name="Skarshewski A."/>
            <person name="Chaumeil P.A."/>
            <person name="Hugenholtz P."/>
        </authorList>
    </citation>
    <scope>NUCLEOTIDE SEQUENCE [LARGE SCALE GENOMIC DNA]</scope>
    <source>
        <strain evidence="7">UBA8557</strain>
    </source>
</reference>
<feature type="transmembrane region" description="Helical" evidence="6">
    <location>
        <begin position="228"/>
        <end position="248"/>
    </location>
</feature>
<organism evidence="7 8">
    <name type="scientific">Hyphomonas atlantica</name>
    <dbReference type="NCBI Taxonomy" id="1280948"/>
    <lineage>
        <taxon>Bacteria</taxon>
        <taxon>Pseudomonadati</taxon>
        <taxon>Pseudomonadota</taxon>
        <taxon>Alphaproteobacteria</taxon>
        <taxon>Hyphomonadales</taxon>
        <taxon>Hyphomonadaceae</taxon>
        <taxon>Hyphomonas</taxon>
    </lineage>
</organism>
<dbReference type="PANTHER" id="PTHR12778">
    <property type="entry name" value="SOLUTE CARRIER FAMILY 33 ACETYL-COA TRANSPORTER -RELATED"/>
    <property type="match status" value="1"/>
</dbReference>
<comment type="subcellular location">
    <subcellularLocation>
        <location evidence="1">Membrane</location>
        <topology evidence="1">Multi-pass membrane protein</topology>
    </subcellularLocation>
</comment>
<dbReference type="Gene3D" id="1.20.1250.20">
    <property type="entry name" value="MFS general substrate transporter like domains"/>
    <property type="match status" value="1"/>
</dbReference>
<evidence type="ECO:0000256" key="5">
    <source>
        <dbReference type="ARBA" id="ARBA00023136"/>
    </source>
</evidence>
<protein>
    <recommendedName>
        <fullName evidence="9">MFS transporter</fullName>
    </recommendedName>
</protein>
<dbReference type="AlphaFoldDB" id="A0A3B9KZR2"/>
<keyword evidence="2" id="KW-0813">Transport</keyword>
<keyword evidence="5 6" id="KW-0472">Membrane</keyword>
<evidence type="ECO:0000256" key="1">
    <source>
        <dbReference type="ARBA" id="ARBA00004141"/>
    </source>
</evidence>
<feature type="transmembrane region" description="Helical" evidence="6">
    <location>
        <begin position="163"/>
        <end position="186"/>
    </location>
</feature>
<feature type="non-terminal residue" evidence="7">
    <location>
        <position position="1"/>
    </location>
</feature>
<proteinExistence type="predicted"/>
<sequence>DKLLSTLFRAIFDPLMELISRLGWWTILVLALALTYRFTDAVWGSFAYPFYLRTDLDALGHTLDDVAIASKFFGVVATILGSLIGATLIAVLGRMPVFFVGGIVAAVTNLLYADLAAGAAAVDGFLAFTHLDAPLIAFAEWAAKLQPEEVMIASDQGQRMARLMVTIFAENIAGGFALVAMTAYLTSVVNPRFAAVQYALLASLTMLIGTLGRPWLGEMIEQNGFYDVFIITFWLGGVAVALSALEWARQAYLKR</sequence>
<dbReference type="SUPFAM" id="SSF103473">
    <property type="entry name" value="MFS general substrate transporter"/>
    <property type="match status" value="1"/>
</dbReference>